<keyword evidence="3" id="KW-1185">Reference proteome</keyword>
<organism evidence="2 3">
    <name type="scientific">Vigna mungo</name>
    <name type="common">Black gram</name>
    <name type="synonym">Phaseolus mungo</name>
    <dbReference type="NCBI Taxonomy" id="3915"/>
    <lineage>
        <taxon>Eukaryota</taxon>
        <taxon>Viridiplantae</taxon>
        <taxon>Streptophyta</taxon>
        <taxon>Embryophyta</taxon>
        <taxon>Tracheophyta</taxon>
        <taxon>Spermatophyta</taxon>
        <taxon>Magnoliopsida</taxon>
        <taxon>eudicotyledons</taxon>
        <taxon>Gunneridae</taxon>
        <taxon>Pentapetalae</taxon>
        <taxon>rosids</taxon>
        <taxon>fabids</taxon>
        <taxon>Fabales</taxon>
        <taxon>Fabaceae</taxon>
        <taxon>Papilionoideae</taxon>
        <taxon>50 kb inversion clade</taxon>
        <taxon>NPAAA clade</taxon>
        <taxon>indigoferoid/millettioid clade</taxon>
        <taxon>Phaseoleae</taxon>
        <taxon>Vigna</taxon>
    </lineage>
</organism>
<evidence type="ECO:0000313" key="2">
    <source>
        <dbReference type="EMBL" id="WVZ02891.1"/>
    </source>
</evidence>
<evidence type="ECO:0000256" key="1">
    <source>
        <dbReference type="SAM" id="Phobius"/>
    </source>
</evidence>
<accession>A0AAQ3N5E5</accession>
<dbReference type="AlphaFoldDB" id="A0AAQ3N5E5"/>
<feature type="transmembrane region" description="Helical" evidence="1">
    <location>
        <begin position="45"/>
        <end position="65"/>
    </location>
</feature>
<sequence>MVLCYHRFDQQFQPLYALVKMLTQHDLKHLLCALVKALWPPTADFTLIASHIHLNILIFVIPIFFSHCLSKAHHTTMDSSWTYSYTIKLLFERDTFINFNHSICIIWVTSPLIFPSFCNINPKY</sequence>
<proteinExistence type="predicted"/>
<keyword evidence="1" id="KW-0812">Transmembrane</keyword>
<dbReference type="EMBL" id="CP144694">
    <property type="protein sequence ID" value="WVZ02891.1"/>
    <property type="molecule type" value="Genomic_DNA"/>
</dbReference>
<keyword evidence="1" id="KW-0472">Membrane</keyword>
<name>A0AAQ3N5E5_VIGMU</name>
<dbReference type="Proteomes" id="UP001374535">
    <property type="component" value="Chromosome 7"/>
</dbReference>
<evidence type="ECO:0000313" key="3">
    <source>
        <dbReference type="Proteomes" id="UP001374535"/>
    </source>
</evidence>
<keyword evidence="1" id="KW-1133">Transmembrane helix</keyword>
<gene>
    <name evidence="2" type="ORF">V8G54_023697</name>
</gene>
<protein>
    <submittedName>
        <fullName evidence="2">Uncharacterized protein</fullName>
    </submittedName>
</protein>
<reference evidence="2 3" key="1">
    <citation type="journal article" date="2023" name="Life. Sci Alliance">
        <title>Evolutionary insights into 3D genome organization and epigenetic landscape of Vigna mungo.</title>
        <authorList>
            <person name="Junaid A."/>
            <person name="Singh B."/>
            <person name="Bhatia S."/>
        </authorList>
    </citation>
    <scope>NUCLEOTIDE SEQUENCE [LARGE SCALE GENOMIC DNA]</scope>
    <source>
        <strain evidence="2">Urdbean</strain>
    </source>
</reference>